<dbReference type="STRING" id="1314773.A0A3N2Q7E9"/>
<dbReference type="Gene3D" id="1.25.10.10">
    <property type="entry name" value="Leucine-rich Repeat Variant"/>
    <property type="match status" value="2"/>
</dbReference>
<dbReference type="GO" id="GO:0005783">
    <property type="term" value="C:endoplasmic reticulum"/>
    <property type="evidence" value="ECO:0007669"/>
    <property type="project" value="UniProtKB-SubCell"/>
</dbReference>
<keyword evidence="5" id="KW-0256">Endoplasmic reticulum</keyword>
<reference evidence="8 9" key="1">
    <citation type="journal article" date="2018" name="Mol. Ecol.">
        <title>The obligate alkalophilic soda-lake fungus Sodiomyces alkalinus has shifted to a protein diet.</title>
        <authorList>
            <person name="Grum-Grzhimaylo A.A."/>
            <person name="Falkoski D.L."/>
            <person name="van den Heuvel J."/>
            <person name="Valero-Jimenez C.A."/>
            <person name="Min B."/>
            <person name="Choi I.G."/>
            <person name="Lipzen A."/>
            <person name="Daum C.G."/>
            <person name="Aanen D.K."/>
            <person name="Tsang A."/>
            <person name="Henrissat B."/>
            <person name="Bilanenko E.N."/>
            <person name="de Vries R.P."/>
            <person name="van Kan J.A.L."/>
            <person name="Grigoriev I.V."/>
            <person name="Debets A.J.M."/>
        </authorList>
    </citation>
    <scope>NUCLEOTIDE SEQUENCE [LARGE SCALE GENOMIC DNA]</scope>
    <source>
        <strain evidence="8 9">F11</strain>
    </source>
</reference>
<dbReference type="SUPFAM" id="SSF48371">
    <property type="entry name" value="ARM repeat"/>
    <property type="match status" value="1"/>
</dbReference>
<dbReference type="RefSeq" id="XP_028470442.1">
    <property type="nucleotide sequence ID" value="XM_028613058.1"/>
</dbReference>
<dbReference type="GO" id="GO:0005829">
    <property type="term" value="C:cytosol"/>
    <property type="evidence" value="ECO:0007669"/>
    <property type="project" value="UniProtKB-SubCell"/>
</dbReference>
<feature type="region of interest" description="Disordered" evidence="7">
    <location>
        <begin position="660"/>
        <end position="681"/>
    </location>
</feature>
<dbReference type="PANTHER" id="PTHR10957">
    <property type="entry name" value="RAP1 GTPASE-GDP DISSOCIATION STIMULATOR 1"/>
    <property type="match status" value="1"/>
</dbReference>
<protein>
    <submittedName>
        <fullName evidence="8">ARM repeat-containing protein</fullName>
    </submittedName>
</protein>
<name>A0A3N2Q7E9_SODAK</name>
<evidence type="ECO:0000256" key="5">
    <source>
        <dbReference type="ARBA" id="ARBA00022824"/>
    </source>
</evidence>
<dbReference type="InterPro" id="IPR011989">
    <property type="entry name" value="ARM-like"/>
</dbReference>
<accession>A0A3N2Q7E9</accession>
<evidence type="ECO:0000256" key="2">
    <source>
        <dbReference type="ARBA" id="ARBA00004240"/>
    </source>
</evidence>
<evidence type="ECO:0000256" key="4">
    <source>
        <dbReference type="ARBA" id="ARBA00022490"/>
    </source>
</evidence>
<evidence type="ECO:0000256" key="3">
    <source>
        <dbReference type="ARBA" id="ARBA00004514"/>
    </source>
</evidence>
<dbReference type="InterPro" id="IPR000225">
    <property type="entry name" value="Armadillo"/>
</dbReference>
<organism evidence="8 9">
    <name type="scientific">Sodiomyces alkalinus (strain CBS 110278 / VKM F-3762 / F11)</name>
    <name type="common">Alkaliphilic filamentous fungus</name>
    <dbReference type="NCBI Taxonomy" id="1314773"/>
    <lineage>
        <taxon>Eukaryota</taxon>
        <taxon>Fungi</taxon>
        <taxon>Dikarya</taxon>
        <taxon>Ascomycota</taxon>
        <taxon>Pezizomycotina</taxon>
        <taxon>Sordariomycetes</taxon>
        <taxon>Hypocreomycetidae</taxon>
        <taxon>Glomerellales</taxon>
        <taxon>Plectosphaerellaceae</taxon>
        <taxon>Sodiomyces</taxon>
    </lineage>
</organism>
<dbReference type="Proteomes" id="UP000272025">
    <property type="component" value="Unassembled WGS sequence"/>
</dbReference>
<dbReference type="GO" id="GO:0005085">
    <property type="term" value="F:guanyl-nucleotide exchange factor activity"/>
    <property type="evidence" value="ECO:0007669"/>
    <property type="project" value="InterPro"/>
</dbReference>
<evidence type="ECO:0000313" key="8">
    <source>
        <dbReference type="EMBL" id="ROT42636.1"/>
    </source>
</evidence>
<evidence type="ECO:0000256" key="7">
    <source>
        <dbReference type="SAM" id="MobiDB-lite"/>
    </source>
</evidence>
<keyword evidence="9" id="KW-1185">Reference proteome</keyword>
<dbReference type="SMART" id="SM00185">
    <property type="entry name" value="ARM"/>
    <property type="match status" value="3"/>
</dbReference>
<comment type="subcellular location">
    <subcellularLocation>
        <location evidence="3">Cytoplasm</location>
        <location evidence="3">Cytosol</location>
    </subcellularLocation>
    <subcellularLocation>
        <location evidence="2">Endoplasmic reticulum</location>
    </subcellularLocation>
    <subcellularLocation>
        <location evidence="1">Mitochondrion</location>
    </subcellularLocation>
</comment>
<evidence type="ECO:0000256" key="1">
    <source>
        <dbReference type="ARBA" id="ARBA00004173"/>
    </source>
</evidence>
<dbReference type="InterPro" id="IPR040144">
    <property type="entry name" value="RAP1GDS1"/>
</dbReference>
<dbReference type="AlphaFoldDB" id="A0A3N2Q7E9"/>
<evidence type="ECO:0000256" key="6">
    <source>
        <dbReference type="ARBA" id="ARBA00023128"/>
    </source>
</evidence>
<dbReference type="InterPro" id="IPR016024">
    <property type="entry name" value="ARM-type_fold"/>
</dbReference>
<dbReference type="OrthoDB" id="26149at2759"/>
<feature type="compositionally biased region" description="Acidic residues" evidence="7">
    <location>
        <begin position="543"/>
        <end position="553"/>
    </location>
</feature>
<dbReference type="EMBL" id="ML119051">
    <property type="protein sequence ID" value="ROT42636.1"/>
    <property type="molecule type" value="Genomic_DNA"/>
</dbReference>
<dbReference type="GeneID" id="39581536"/>
<dbReference type="GO" id="GO:0005739">
    <property type="term" value="C:mitochondrion"/>
    <property type="evidence" value="ECO:0007669"/>
    <property type="project" value="UniProtKB-SubCell"/>
</dbReference>
<gene>
    <name evidence="8" type="ORF">SODALDRAFT_341963</name>
</gene>
<feature type="region of interest" description="Disordered" evidence="7">
    <location>
        <begin position="529"/>
        <end position="555"/>
    </location>
</feature>
<keyword evidence="4" id="KW-0963">Cytoplasm</keyword>
<evidence type="ECO:0000313" key="9">
    <source>
        <dbReference type="Proteomes" id="UP000272025"/>
    </source>
</evidence>
<sequence>MDPSSTSHPDPAPGCEAVAPAAHASVPGPAGITGKILSIEKSGLLLQHVPLDRIDATQRLGDVLYTLQQLWFTGSDDVDVLAQKLGDASRNVSWRLPLGDAGVLNFFLDMLSLNPVHHPLKLHALRVVGNACADTDENRARVVESGRLPSLVTQLADDVVLPFVVQVLHNIIVDYEPAQLAASQAGLSPHLVDLLSSPRLIGCYSLISTIGTILELLVAQQPEPMVASPQTPSVLLNLAVDSSVVDDPADTVLLISVALSYLSFENLQSTFVASGGVPTILSAFQRFTTLLDSAAAAVAQGDDAKNDLGSQFRQAGSTFMQLLADICYLPSFTSTHPLGSPVFETLTSWLDPSSHPSLQAAACLCIGNLARSDETSIALVQTHATHLPVIAIVASQLQSLPQPPPDPLLLHSSLSLLKNLAIPPATKPLLSSLLSPQLLPSLWSLDPNTSLQIPQLQFASASLARLLLTSSPPNVRLFISPDQGTKGEDETPLHRLLDLFTKADPTSAAHTRTEAARALLAILKALHTTPTGDQQSDNNNNNDNDDDDADDAEPLPSSLRADFYARYANESLLPILAFLVTQDKFPALRSEAWFVMALMARSLDGAAAVTRLLKSSEGAWDALRNRVRGRQDHVASTADDRTGEASSSLFPAEGTVTIDASSSAEGLPAQQQRKKDGGDVTRADRENALVLVSELMRIGGDALPAGWKAKLDETLKQGEELVVGERGGI</sequence>
<keyword evidence="6" id="KW-0496">Mitochondrion</keyword>
<proteinExistence type="predicted"/>